<sequence length="86" mass="8896">MLHWCSRAVIAGGGGAFVGEAATAGASIAGSNNAFASTCSMAVESSTGSIGKNEIGDDRSEEDDTLNQFPDFVMVLDVCMERETVM</sequence>
<proteinExistence type="predicted"/>
<protein>
    <submittedName>
        <fullName evidence="1">Uncharacterized protein</fullName>
    </submittedName>
</protein>
<gene>
    <name evidence="1" type="ORF">L2E82_11215</name>
</gene>
<evidence type="ECO:0000313" key="1">
    <source>
        <dbReference type="EMBL" id="KAI3781208.1"/>
    </source>
</evidence>
<reference evidence="1 2" key="2">
    <citation type="journal article" date="2022" name="Mol. Ecol. Resour.">
        <title>The genomes of chicory, endive, great burdock and yacon provide insights into Asteraceae paleo-polyploidization history and plant inulin production.</title>
        <authorList>
            <person name="Fan W."/>
            <person name="Wang S."/>
            <person name="Wang H."/>
            <person name="Wang A."/>
            <person name="Jiang F."/>
            <person name="Liu H."/>
            <person name="Zhao H."/>
            <person name="Xu D."/>
            <person name="Zhang Y."/>
        </authorList>
    </citation>
    <scope>NUCLEOTIDE SEQUENCE [LARGE SCALE GENOMIC DNA]</scope>
    <source>
        <strain evidence="2">cv. Punajuju</strain>
        <tissue evidence="1">Leaves</tissue>
    </source>
</reference>
<dbReference type="EMBL" id="CM042010">
    <property type="protein sequence ID" value="KAI3781208.1"/>
    <property type="molecule type" value="Genomic_DNA"/>
</dbReference>
<reference evidence="2" key="1">
    <citation type="journal article" date="2022" name="Mol. Ecol. Resour.">
        <title>The genomes of chicory, endive, great burdock and yacon provide insights into Asteraceae palaeo-polyploidization history and plant inulin production.</title>
        <authorList>
            <person name="Fan W."/>
            <person name="Wang S."/>
            <person name="Wang H."/>
            <person name="Wang A."/>
            <person name="Jiang F."/>
            <person name="Liu H."/>
            <person name="Zhao H."/>
            <person name="Xu D."/>
            <person name="Zhang Y."/>
        </authorList>
    </citation>
    <scope>NUCLEOTIDE SEQUENCE [LARGE SCALE GENOMIC DNA]</scope>
    <source>
        <strain evidence="2">cv. Punajuju</strain>
    </source>
</reference>
<name>A0ACB9GCI4_CICIN</name>
<keyword evidence="2" id="KW-1185">Reference proteome</keyword>
<organism evidence="1 2">
    <name type="scientific">Cichorium intybus</name>
    <name type="common">Chicory</name>
    <dbReference type="NCBI Taxonomy" id="13427"/>
    <lineage>
        <taxon>Eukaryota</taxon>
        <taxon>Viridiplantae</taxon>
        <taxon>Streptophyta</taxon>
        <taxon>Embryophyta</taxon>
        <taxon>Tracheophyta</taxon>
        <taxon>Spermatophyta</taxon>
        <taxon>Magnoliopsida</taxon>
        <taxon>eudicotyledons</taxon>
        <taxon>Gunneridae</taxon>
        <taxon>Pentapetalae</taxon>
        <taxon>asterids</taxon>
        <taxon>campanulids</taxon>
        <taxon>Asterales</taxon>
        <taxon>Asteraceae</taxon>
        <taxon>Cichorioideae</taxon>
        <taxon>Cichorieae</taxon>
        <taxon>Cichoriinae</taxon>
        <taxon>Cichorium</taxon>
    </lineage>
</organism>
<dbReference type="Proteomes" id="UP001055811">
    <property type="component" value="Linkage Group LG02"/>
</dbReference>
<comment type="caution">
    <text evidence="1">The sequence shown here is derived from an EMBL/GenBank/DDBJ whole genome shotgun (WGS) entry which is preliminary data.</text>
</comment>
<evidence type="ECO:0000313" key="2">
    <source>
        <dbReference type="Proteomes" id="UP001055811"/>
    </source>
</evidence>
<accession>A0ACB9GCI4</accession>